<dbReference type="Pfam" id="PF00069">
    <property type="entry name" value="Pkinase"/>
    <property type="match status" value="1"/>
</dbReference>
<dbReference type="GO" id="GO:0004674">
    <property type="term" value="F:protein serine/threonine kinase activity"/>
    <property type="evidence" value="ECO:0007669"/>
    <property type="project" value="TreeGrafter"/>
</dbReference>
<comment type="caution">
    <text evidence="5">The sequence shown here is derived from an EMBL/GenBank/DDBJ whole genome shotgun (WGS) entry which is preliminary data.</text>
</comment>
<dbReference type="Gene3D" id="3.30.200.20">
    <property type="entry name" value="Phosphorylase Kinase, domain 1"/>
    <property type="match status" value="1"/>
</dbReference>
<feature type="domain" description="Protein kinase" evidence="4">
    <location>
        <begin position="1"/>
        <end position="354"/>
    </location>
</feature>
<dbReference type="InterPro" id="IPR000719">
    <property type="entry name" value="Prot_kinase_dom"/>
</dbReference>
<dbReference type="GO" id="GO:0005737">
    <property type="term" value="C:cytoplasm"/>
    <property type="evidence" value="ECO:0007669"/>
    <property type="project" value="TreeGrafter"/>
</dbReference>
<name>A0AAN6GPD1_9BASI</name>
<feature type="region of interest" description="Disordered" evidence="3">
    <location>
        <begin position="212"/>
        <end position="263"/>
    </location>
</feature>
<evidence type="ECO:0000259" key="4">
    <source>
        <dbReference type="PROSITE" id="PS50011"/>
    </source>
</evidence>
<dbReference type="PANTHER" id="PTHR24346">
    <property type="entry name" value="MAP/MICROTUBULE AFFINITY-REGULATING KINASE"/>
    <property type="match status" value="1"/>
</dbReference>
<evidence type="ECO:0000313" key="6">
    <source>
        <dbReference type="Proteomes" id="UP001176517"/>
    </source>
</evidence>
<dbReference type="GO" id="GO:0035556">
    <property type="term" value="P:intracellular signal transduction"/>
    <property type="evidence" value="ECO:0007669"/>
    <property type="project" value="TreeGrafter"/>
</dbReference>
<dbReference type="SUPFAM" id="SSF56112">
    <property type="entry name" value="Protein kinase-like (PK-like)"/>
    <property type="match status" value="1"/>
</dbReference>
<organism evidence="5 6">
    <name type="scientific">Tilletia horrida</name>
    <dbReference type="NCBI Taxonomy" id="155126"/>
    <lineage>
        <taxon>Eukaryota</taxon>
        <taxon>Fungi</taxon>
        <taxon>Dikarya</taxon>
        <taxon>Basidiomycota</taxon>
        <taxon>Ustilaginomycotina</taxon>
        <taxon>Exobasidiomycetes</taxon>
        <taxon>Tilletiales</taxon>
        <taxon>Tilletiaceae</taxon>
        <taxon>Tilletia</taxon>
    </lineage>
</organism>
<dbReference type="Gene3D" id="1.10.510.10">
    <property type="entry name" value="Transferase(Phosphotransferase) domain 1"/>
    <property type="match status" value="1"/>
</dbReference>
<reference evidence="5" key="1">
    <citation type="journal article" date="2023" name="PhytoFront">
        <title>Draft Genome Resources of Seven Strains of Tilletia horrida, Causal Agent of Kernel Smut of Rice.</title>
        <authorList>
            <person name="Khanal S."/>
            <person name="Antony Babu S."/>
            <person name="Zhou X.G."/>
        </authorList>
    </citation>
    <scope>NUCLEOTIDE SEQUENCE</scope>
    <source>
        <strain evidence="5">TX6</strain>
    </source>
</reference>
<dbReference type="InterPro" id="IPR011009">
    <property type="entry name" value="Kinase-like_dom_sf"/>
</dbReference>
<keyword evidence="1" id="KW-0547">Nucleotide-binding</keyword>
<dbReference type="SMART" id="SM00220">
    <property type="entry name" value="S_TKc"/>
    <property type="match status" value="1"/>
</dbReference>
<keyword evidence="6" id="KW-1185">Reference proteome</keyword>
<dbReference type="PROSITE" id="PS50011">
    <property type="entry name" value="PROTEIN_KINASE_DOM"/>
    <property type="match status" value="1"/>
</dbReference>
<accession>A0AAN6GPD1</accession>
<evidence type="ECO:0000256" key="2">
    <source>
        <dbReference type="ARBA" id="ARBA00022840"/>
    </source>
</evidence>
<dbReference type="Proteomes" id="UP001176517">
    <property type="component" value="Unassembled WGS sequence"/>
</dbReference>
<dbReference type="PANTHER" id="PTHR24346:SF110">
    <property type="entry name" value="NON-SPECIFIC SERINE_THREONINE PROTEIN KINASE"/>
    <property type="match status" value="1"/>
</dbReference>
<gene>
    <name evidence="5" type="ORF">OC846_004064</name>
</gene>
<proteinExistence type="predicted"/>
<dbReference type="AlphaFoldDB" id="A0AAN6GPD1"/>
<dbReference type="EMBL" id="JAPDMZ010000112">
    <property type="protein sequence ID" value="KAK0549457.1"/>
    <property type="molecule type" value="Genomic_DNA"/>
</dbReference>
<dbReference type="PROSITE" id="PS00108">
    <property type="entry name" value="PROTEIN_KINASE_ST"/>
    <property type="match status" value="1"/>
</dbReference>
<protein>
    <recommendedName>
        <fullName evidence="4">Protein kinase domain-containing protein</fullName>
    </recommendedName>
</protein>
<feature type="compositionally biased region" description="Low complexity" evidence="3">
    <location>
        <begin position="247"/>
        <end position="259"/>
    </location>
</feature>
<keyword evidence="2" id="KW-0067">ATP-binding</keyword>
<sequence>MLEREPCRNNQRMKVSWVREVEVLKHISHPSLIHLLRSFCTPTYNILVLECVPGGELFDLVAQSHLDVIAPREWLVRRIVGELASAIGWMHRVNLVHRDIKLENIILTKDLRTRTPLDPASLPLYAPAASASSSAYPEPLVKLTDFGLSRFIDPDTPHLETRCGSEEYAAPELIMGRRYDGRQTDAWALGVVVYALLTGSLPFLEDLPGSGTMNSGGMEASGSGRSSGQISAPLRETSANANGTRTVESASAPGSGAEAVVRDPRARKAHLLRIAKGDLRWPSPRNELCQDDFGREDTESMQDSASAAAGLGIQGQKTRNRLITPQAQAFVSRLLKRDPTKRATVWQVWDEEWLLTGSFGSAQSNTTESAPGAVDVGQRLSRTQLVAESSALDGNLLELPVDPRSEQGREWLDAYTMLRTEPLSAVARDD</sequence>
<dbReference type="InterPro" id="IPR008271">
    <property type="entry name" value="Ser/Thr_kinase_AS"/>
</dbReference>
<evidence type="ECO:0000256" key="1">
    <source>
        <dbReference type="ARBA" id="ARBA00022741"/>
    </source>
</evidence>
<evidence type="ECO:0000313" key="5">
    <source>
        <dbReference type="EMBL" id="KAK0549457.1"/>
    </source>
</evidence>
<feature type="compositionally biased region" description="Polar residues" evidence="3">
    <location>
        <begin position="237"/>
        <end position="246"/>
    </location>
</feature>
<evidence type="ECO:0000256" key="3">
    <source>
        <dbReference type="SAM" id="MobiDB-lite"/>
    </source>
</evidence>
<dbReference type="GO" id="GO:0005524">
    <property type="term" value="F:ATP binding"/>
    <property type="evidence" value="ECO:0007669"/>
    <property type="project" value="UniProtKB-KW"/>
</dbReference>